<dbReference type="Gene3D" id="3.90.650.10">
    <property type="entry name" value="PurM-like C-terminal domain"/>
    <property type="match status" value="1"/>
</dbReference>
<evidence type="ECO:0000256" key="1">
    <source>
        <dbReference type="ARBA" id="ARBA00006243"/>
    </source>
</evidence>
<dbReference type="Gene3D" id="3.30.1330.10">
    <property type="entry name" value="PurM-like, N-terminal domain"/>
    <property type="match status" value="1"/>
</dbReference>
<feature type="domain" description="PurM-like N-terminal" evidence="3">
    <location>
        <begin position="31"/>
        <end position="135"/>
    </location>
</feature>
<dbReference type="SUPFAM" id="SSF55326">
    <property type="entry name" value="PurM N-terminal domain-like"/>
    <property type="match status" value="1"/>
</dbReference>
<dbReference type="AlphaFoldDB" id="A0ABD5UZ86"/>
<proteinExistence type="inferred from homology"/>
<dbReference type="RefSeq" id="WP_379744321.1">
    <property type="nucleotide sequence ID" value="NZ_JBHSVN010000001.1"/>
</dbReference>
<keyword evidence="6" id="KW-1185">Reference proteome</keyword>
<feature type="domain" description="PurM-like C-terminal" evidence="4">
    <location>
        <begin position="148"/>
        <end position="296"/>
    </location>
</feature>
<name>A0ABD5UZ86_9EURY</name>
<evidence type="ECO:0000313" key="6">
    <source>
        <dbReference type="Proteomes" id="UP001596296"/>
    </source>
</evidence>
<dbReference type="PANTHER" id="PTHR30303">
    <property type="entry name" value="HYDROGENASE ISOENZYMES FORMATION PROTEIN HYPE"/>
    <property type="match status" value="1"/>
</dbReference>
<dbReference type="PANTHER" id="PTHR30303:SF4">
    <property type="entry name" value="HYDROGENASE EXPRESSION_FORMATION PROTEIN HYPE"/>
    <property type="match status" value="1"/>
</dbReference>
<comment type="similarity">
    <text evidence="1">Belongs to the HypE family.</text>
</comment>
<dbReference type="EMBL" id="JBHSXL010000009">
    <property type="protein sequence ID" value="MFC6893104.1"/>
    <property type="molecule type" value="Genomic_DNA"/>
</dbReference>
<accession>A0ABD5UZ86</accession>
<evidence type="ECO:0000313" key="5">
    <source>
        <dbReference type="EMBL" id="MFC6893104.1"/>
    </source>
</evidence>
<dbReference type="InterPro" id="IPR010918">
    <property type="entry name" value="PurM-like_C_dom"/>
</dbReference>
<gene>
    <name evidence="5" type="ORF">ACFQE9_10890</name>
</gene>
<dbReference type="Pfam" id="PF02769">
    <property type="entry name" value="AIRS_C"/>
    <property type="match status" value="1"/>
</dbReference>
<dbReference type="InterPro" id="IPR011854">
    <property type="entry name" value="HypE"/>
</dbReference>
<dbReference type="InterPro" id="IPR036676">
    <property type="entry name" value="PurM-like_C_sf"/>
</dbReference>
<protein>
    <submittedName>
        <fullName evidence="5">AIR synthase family protein</fullName>
    </submittedName>
</protein>
<feature type="region of interest" description="Disordered" evidence="2">
    <location>
        <begin position="297"/>
        <end position="320"/>
    </location>
</feature>
<reference evidence="5 6" key="1">
    <citation type="journal article" date="2019" name="Int. J. Syst. Evol. Microbiol.">
        <title>The Global Catalogue of Microorganisms (GCM) 10K type strain sequencing project: providing services to taxonomists for standard genome sequencing and annotation.</title>
        <authorList>
            <consortium name="The Broad Institute Genomics Platform"/>
            <consortium name="The Broad Institute Genome Sequencing Center for Infectious Disease"/>
            <person name="Wu L."/>
            <person name="Ma J."/>
        </authorList>
    </citation>
    <scope>NUCLEOTIDE SEQUENCE [LARGE SCALE GENOMIC DNA]</scope>
    <source>
        <strain evidence="5 6">SKJ47</strain>
    </source>
</reference>
<dbReference type="Proteomes" id="UP001596296">
    <property type="component" value="Unassembled WGS sequence"/>
</dbReference>
<dbReference type="CDD" id="cd06061">
    <property type="entry name" value="PurM-like1"/>
    <property type="match status" value="1"/>
</dbReference>
<organism evidence="5 6">
    <name type="scientific">Halopenitus salinus</name>
    <dbReference type="NCBI Taxonomy" id="1198295"/>
    <lineage>
        <taxon>Archaea</taxon>
        <taxon>Methanobacteriati</taxon>
        <taxon>Methanobacteriota</taxon>
        <taxon>Stenosarchaea group</taxon>
        <taxon>Halobacteria</taxon>
        <taxon>Halobacteriales</taxon>
        <taxon>Haloferacaceae</taxon>
        <taxon>Halopenitus</taxon>
    </lineage>
</organism>
<dbReference type="Pfam" id="PF00586">
    <property type="entry name" value="AIRS"/>
    <property type="match status" value="1"/>
</dbReference>
<sequence>MTGKLDPEALSEFLDAVGADDPAVVQGAAYGEDAAGIDLGDRTLVVSADPISLAAERVGHLGVHVACNDVAVSGADPRWLTSTVFLPDRDPETRRTLAEQLDSTARDVGVSIVGGHTEYLPALDRPLLSMTAMGTTDRFLPSGGATHGDRIVLTKGAGIEATAILASDFAEECREAGVDDATIDDALGYFEDVSVLPEARALREFATAMHDPTEGGLLTALHEMASAADVRVDVDREDVPVRDATRVCCDALGVDPLRTFGSGALLAAIPDERVDAALDAVADVGVEAAVVGEVRPVASDAGDDRSGRSNTGDADPARVVLDGVAIPEPPRDELYALWEAADASSDDA</sequence>
<evidence type="ECO:0000259" key="3">
    <source>
        <dbReference type="Pfam" id="PF00586"/>
    </source>
</evidence>
<comment type="caution">
    <text evidence="5">The sequence shown here is derived from an EMBL/GenBank/DDBJ whole genome shotgun (WGS) entry which is preliminary data.</text>
</comment>
<dbReference type="PIRSF" id="PIRSF005644">
    <property type="entry name" value="Hdrgns_mtr_HypE"/>
    <property type="match status" value="1"/>
</dbReference>
<dbReference type="SUPFAM" id="SSF56042">
    <property type="entry name" value="PurM C-terminal domain-like"/>
    <property type="match status" value="1"/>
</dbReference>
<dbReference type="InterPro" id="IPR016188">
    <property type="entry name" value="PurM-like_N"/>
</dbReference>
<dbReference type="InterPro" id="IPR036921">
    <property type="entry name" value="PurM-like_N_sf"/>
</dbReference>
<evidence type="ECO:0000256" key="2">
    <source>
        <dbReference type="SAM" id="MobiDB-lite"/>
    </source>
</evidence>
<evidence type="ECO:0000259" key="4">
    <source>
        <dbReference type="Pfam" id="PF02769"/>
    </source>
</evidence>